<evidence type="ECO:0000256" key="1">
    <source>
        <dbReference type="SAM" id="Phobius"/>
    </source>
</evidence>
<dbReference type="EMBL" id="PPVL01000002">
    <property type="protein sequence ID" value="NNI78311.1"/>
    <property type="molecule type" value="Genomic_DNA"/>
</dbReference>
<organism evidence="2 3">
    <name type="scientific">Pasteurella multocida</name>
    <dbReference type="NCBI Taxonomy" id="747"/>
    <lineage>
        <taxon>Bacteria</taxon>
        <taxon>Pseudomonadati</taxon>
        <taxon>Pseudomonadota</taxon>
        <taxon>Gammaproteobacteria</taxon>
        <taxon>Pasteurellales</taxon>
        <taxon>Pasteurellaceae</taxon>
        <taxon>Pasteurella</taxon>
    </lineage>
</organism>
<sequence>MKESGLVKFKHFWKNKKGAVTIEFLFMSMFLIVLFAFLFDLVMLRSTLGKLDNASYTLVSILRERTQLYDRVAQINIDDHKQFEKLAKKLIYGDQNSNKRIDVVLEYWAQDGSGRRIPNIIGDCTPYKKLSDLSYLSPRSELNNERKIPLYQITLCVETQGLFETILLDKSERSTGLIRSSSMSVSR</sequence>
<name>A0A849CF98_PASMD</name>
<dbReference type="Proteomes" id="UP000540079">
    <property type="component" value="Unassembled WGS sequence"/>
</dbReference>
<dbReference type="AlphaFoldDB" id="A0A849CF98"/>
<proteinExistence type="predicted"/>
<evidence type="ECO:0000313" key="3">
    <source>
        <dbReference type="Proteomes" id="UP000540079"/>
    </source>
</evidence>
<dbReference type="Pfam" id="PF16964">
    <property type="entry name" value="TadF"/>
    <property type="match status" value="1"/>
</dbReference>
<keyword evidence="1" id="KW-0472">Membrane</keyword>
<dbReference type="RefSeq" id="WP_014326137.1">
    <property type="nucleotide sequence ID" value="NZ_AP025519.1"/>
</dbReference>
<evidence type="ECO:0000313" key="2">
    <source>
        <dbReference type="EMBL" id="NNI78311.1"/>
    </source>
</evidence>
<dbReference type="KEGG" id="pmul:DR93_1684"/>
<protein>
    <submittedName>
        <fullName evidence="2">Protein TadF</fullName>
    </submittedName>
</protein>
<keyword evidence="1" id="KW-0812">Transmembrane</keyword>
<keyword evidence="1" id="KW-1133">Transmembrane helix</keyword>
<comment type="caution">
    <text evidence="2">The sequence shown here is derived from an EMBL/GenBank/DDBJ whole genome shotgun (WGS) entry which is preliminary data.</text>
</comment>
<reference evidence="2 3" key="1">
    <citation type="journal article" date="2018" name="Front. Microbiol.">
        <title>Genetic and Phylogenetic Characteristics of Pasteurella multocida Isolates From Different Host Species.</title>
        <authorList>
            <person name="Peng Z."/>
            <person name="Liang W."/>
            <person name="Wang F."/>
            <person name="Xu Z."/>
            <person name="Xie Z."/>
            <person name="Lian Z."/>
            <person name="Hua L."/>
            <person name="Zhou R."/>
            <person name="Chen H."/>
            <person name="Wu B."/>
        </authorList>
    </citation>
    <scope>NUCLEOTIDE SEQUENCE [LARGE SCALE GENOMIC DNA]</scope>
    <source>
        <strain evidence="2 3">HNA06</strain>
    </source>
</reference>
<dbReference type="InterPro" id="IPR031582">
    <property type="entry name" value="TadF"/>
</dbReference>
<accession>A0A849CF98</accession>
<gene>
    <name evidence="2" type="ORF">C2800_02505</name>
</gene>
<feature type="transmembrane region" description="Helical" evidence="1">
    <location>
        <begin position="20"/>
        <end position="42"/>
    </location>
</feature>